<feature type="domain" description="Putative auto-transporter adhesin head GIN" evidence="2">
    <location>
        <begin position="25"/>
        <end position="204"/>
    </location>
</feature>
<evidence type="ECO:0000313" key="5">
    <source>
        <dbReference type="Proteomes" id="UP001304515"/>
    </source>
</evidence>
<dbReference type="AlphaFoldDB" id="A0AA96J2Z3"/>
<dbReference type="Gene3D" id="2.160.20.120">
    <property type="match status" value="1"/>
</dbReference>
<accession>A0AA96J2Z3</accession>
<gene>
    <name evidence="4" type="ORF">RN605_10120</name>
    <name evidence="3" type="ORF">RN608_02950</name>
</gene>
<dbReference type="EMBL" id="CP134890">
    <property type="protein sequence ID" value="WNM21039.1"/>
    <property type="molecule type" value="Genomic_DNA"/>
</dbReference>
<keyword evidence="1" id="KW-0732">Signal</keyword>
<organism evidence="3">
    <name type="scientific">Flavobacterium capsici</name>
    <dbReference type="NCBI Taxonomy" id="3075618"/>
    <lineage>
        <taxon>Bacteria</taxon>
        <taxon>Pseudomonadati</taxon>
        <taxon>Bacteroidota</taxon>
        <taxon>Flavobacteriia</taxon>
        <taxon>Flavobacteriales</taxon>
        <taxon>Flavobacteriaceae</taxon>
        <taxon>Flavobacterium</taxon>
    </lineage>
</organism>
<feature type="signal peptide" evidence="1">
    <location>
        <begin position="1"/>
        <end position="17"/>
    </location>
</feature>
<reference evidence="3 5" key="1">
    <citation type="submission" date="2023-09" db="EMBL/GenBank/DDBJ databases">
        <title>Flavobacterium sp. a novel bacteria isolate from Pepper rhizosphere.</title>
        <authorList>
            <person name="Peng Y."/>
            <person name="Lee J."/>
        </authorList>
    </citation>
    <scope>NUCLEOTIDE SEQUENCE</scope>
    <source>
        <strain evidence="3">PMR2A8</strain>
        <strain evidence="4 5">PMTSA4</strain>
    </source>
</reference>
<dbReference type="Proteomes" id="UP001304515">
    <property type="component" value="Chromosome"/>
</dbReference>
<sequence length="221" mass="23894">MKKIVFSLLVFSSIAFGQVNKNLGDFDKVTSFDKIDVMLIPSSENKIVIDGKEANEVELVNKNGELKIRMPFTKILSGDDISVTLYFKKINAVEANEGSRIACGDLIKSTSFEINAKEGSEIKLYLETQKLSGRIANGSNVKLTGNAINQDILVNSGGIYEAENLKTEQTTVTCNAGGQANIFATVLVDAKVRAGGEITIYGKPKEINQKVIAGGTIREAK</sequence>
<evidence type="ECO:0000259" key="2">
    <source>
        <dbReference type="Pfam" id="PF10988"/>
    </source>
</evidence>
<dbReference type="EMBL" id="CP134878">
    <property type="protein sequence ID" value="WNM19650.1"/>
    <property type="molecule type" value="Genomic_DNA"/>
</dbReference>
<proteinExistence type="predicted"/>
<evidence type="ECO:0000313" key="4">
    <source>
        <dbReference type="EMBL" id="WNM21039.1"/>
    </source>
</evidence>
<protein>
    <submittedName>
        <fullName evidence="3">Head GIN domain-containing protein</fullName>
    </submittedName>
</protein>
<accession>A0AA96EYY5</accession>
<evidence type="ECO:0000256" key="1">
    <source>
        <dbReference type="SAM" id="SignalP"/>
    </source>
</evidence>
<dbReference type="RefSeq" id="WP_313324540.1">
    <property type="nucleotide sequence ID" value="NZ_CP134878.1"/>
</dbReference>
<feature type="chain" id="PRO_5044705400" evidence="1">
    <location>
        <begin position="18"/>
        <end position="221"/>
    </location>
</feature>
<dbReference type="Pfam" id="PF10988">
    <property type="entry name" value="DUF2807"/>
    <property type="match status" value="1"/>
</dbReference>
<dbReference type="InterPro" id="IPR021255">
    <property type="entry name" value="DUF2807"/>
</dbReference>
<dbReference type="KEGG" id="fcj:RN605_10120"/>
<name>A0AA96J2Z3_9FLAO</name>
<evidence type="ECO:0000313" key="3">
    <source>
        <dbReference type="EMBL" id="WNM19650.1"/>
    </source>
</evidence>
<keyword evidence="5" id="KW-1185">Reference proteome</keyword>